<dbReference type="InterPro" id="IPR023828">
    <property type="entry name" value="Peptidase_S8_Ser-AS"/>
</dbReference>
<reference evidence="9 10" key="1">
    <citation type="journal article" date="2012" name="J. Bacteriol.">
        <title>Draft Genome Sequence of the Extremely Halophilic Archaeon Halogranum salarium B-1T.</title>
        <authorList>
            <person name="Kim K.K."/>
            <person name="Lee K.C."/>
            <person name="Lee J.S."/>
        </authorList>
    </citation>
    <scope>NUCLEOTIDE SEQUENCE [LARGE SCALE GENOMIC DNA]</scope>
    <source>
        <strain evidence="9 10">B-1</strain>
    </source>
</reference>
<evidence type="ECO:0000256" key="6">
    <source>
        <dbReference type="PROSITE-ProRule" id="PRU01240"/>
    </source>
</evidence>
<dbReference type="GO" id="GO:0004252">
    <property type="term" value="F:serine-type endopeptidase activity"/>
    <property type="evidence" value="ECO:0007669"/>
    <property type="project" value="UniProtKB-UniRule"/>
</dbReference>
<keyword evidence="5 6" id="KW-0720">Serine protease</keyword>
<evidence type="ECO:0000256" key="4">
    <source>
        <dbReference type="ARBA" id="ARBA00022801"/>
    </source>
</evidence>
<comment type="similarity">
    <text evidence="1 6 7">Belongs to the peptidase S8 family.</text>
</comment>
<dbReference type="OrthoDB" id="341609at2157"/>
<dbReference type="Gene3D" id="3.30.70.80">
    <property type="entry name" value="Peptidase S8 propeptide/proteinase inhibitor I9"/>
    <property type="match status" value="1"/>
</dbReference>
<feature type="active site" description="Charge relay system" evidence="6">
    <location>
        <position position="146"/>
    </location>
</feature>
<proteinExistence type="inferred from homology"/>
<dbReference type="GO" id="GO:0046872">
    <property type="term" value="F:metal ion binding"/>
    <property type="evidence" value="ECO:0007669"/>
    <property type="project" value="UniProtKB-KW"/>
</dbReference>
<evidence type="ECO:0000256" key="5">
    <source>
        <dbReference type="ARBA" id="ARBA00022825"/>
    </source>
</evidence>
<gene>
    <name evidence="9" type="ORF">HSB1_27470</name>
</gene>
<evidence type="ECO:0000256" key="1">
    <source>
        <dbReference type="ARBA" id="ARBA00011073"/>
    </source>
</evidence>
<dbReference type="AlphaFoldDB" id="J3JFL4"/>
<dbReference type="InterPro" id="IPR022398">
    <property type="entry name" value="Peptidase_S8_His-AS"/>
</dbReference>
<dbReference type="GO" id="GO:0006508">
    <property type="term" value="P:proteolysis"/>
    <property type="evidence" value="ECO:0007669"/>
    <property type="project" value="UniProtKB-KW"/>
</dbReference>
<dbReference type="EMBL" id="ALJD01000006">
    <property type="protein sequence ID" value="EJN59326.1"/>
    <property type="molecule type" value="Genomic_DNA"/>
</dbReference>
<evidence type="ECO:0000256" key="3">
    <source>
        <dbReference type="ARBA" id="ARBA00022723"/>
    </source>
</evidence>
<dbReference type="PANTHER" id="PTHR43806:SF11">
    <property type="entry name" value="CEREVISIN-RELATED"/>
    <property type="match status" value="1"/>
</dbReference>
<dbReference type="SUPFAM" id="SSF54897">
    <property type="entry name" value="Protease propeptides/inhibitors"/>
    <property type="match status" value="1"/>
</dbReference>
<dbReference type="SUPFAM" id="SSF52743">
    <property type="entry name" value="Subtilisin-like"/>
    <property type="match status" value="1"/>
</dbReference>
<keyword evidence="4 6" id="KW-0378">Hydrolase</keyword>
<evidence type="ECO:0000313" key="9">
    <source>
        <dbReference type="EMBL" id="EJN59326.1"/>
    </source>
</evidence>
<dbReference type="eggNOG" id="arCOG00702">
    <property type="taxonomic scope" value="Archaea"/>
</dbReference>
<dbReference type="PANTHER" id="PTHR43806">
    <property type="entry name" value="PEPTIDASE S8"/>
    <property type="match status" value="1"/>
</dbReference>
<feature type="domain" description="Peptidase S8/S53" evidence="8">
    <location>
        <begin position="137"/>
        <end position="382"/>
    </location>
</feature>
<keyword evidence="3" id="KW-0479">Metal-binding</keyword>
<evidence type="ECO:0000256" key="2">
    <source>
        <dbReference type="ARBA" id="ARBA00022670"/>
    </source>
</evidence>
<evidence type="ECO:0000259" key="8">
    <source>
        <dbReference type="Pfam" id="PF00082"/>
    </source>
</evidence>
<protein>
    <recommendedName>
        <fullName evidence="8">Peptidase S8/S53 domain-containing protein</fullName>
    </recommendedName>
</protein>
<dbReference type="PATRIC" id="fig|1210908.3.peg.2631"/>
<dbReference type="InterPro" id="IPR050131">
    <property type="entry name" value="Peptidase_S8_subtilisin-like"/>
</dbReference>
<organism evidence="9 10">
    <name type="scientific">Halogranum salarium B-1</name>
    <dbReference type="NCBI Taxonomy" id="1210908"/>
    <lineage>
        <taxon>Archaea</taxon>
        <taxon>Methanobacteriati</taxon>
        <taxon>Methanobacteriota</taxon>
        <taxon>Stenosarchaea group</taxon>
        <taxon>Halobacteria</taxon>
        <taxon>Halobacteriales</taxon>
        <taxon>Haloferacaceae</taxon>
    </lineage>
</organism>
<dbReference type="InterPro" id="IPR000209">
    <property type="entry name" value="Peptidase_S8/S53_dom"/>
</dbReference>
<evidence type="ECO:0000313" key="10">
    <source>
        <dbReference type="Proteomes" id="UP000007813"/>
    </source>
</evidence>
<dbReference type="PROSITE" id="PS00136">
    <property type="entry name" value="SUBTILASE_ASP"/>
    <property type="match status" value="1"/>
</dbReference>
<name>J3JFL4_9EURY</name>
<dbReference type="PRINTS" id="PR00723">
    <property type="entry name" value="SUBTILISIN"/>
</dbReference>
<keyword evidence="2 6" id="KW-0645">Protease</keyword>
<comment type="caution">
    <text evidence="9">The sequence shown here is derived from an EMBL/GenBank/DDBJ whole genome shotgun (WGS) entry which is preliminary data.</text>
</comment>
<feature type="active site" description="Charge relay system" evidence="6">
    <location>
        <position position="181"/>
    </location>
</feature>
<evidence type="ECO:0000256" key="7">
    <source>
        <dbReference type="RuleBase" id="RU003355"/>
    </source>
</evidence>
<dbReference type="RefSeq" id="WP_009375401.1">
    <property type="nucleotide sequence ID" value="NZ_ALJD01000006.1"/>
</dbReference>
<dbReference type="Proteomes" id="UP000007813">
    <property type="component" value="Unassembled WGS sequence"/>
</dbReference>
<sequence>MNPGSVEISRRDVLKVAGGGTAIGLLATPASARTLVRVFVHPRPGRDVTNTIERHGGVARLYEHFQFVAATVPARALKALRRDRRIAVVEPDGVVRAVPVRASQAEVAGQTHVEGQSASWGYTDIAADSAHALGVTGKGVDVAILDTGIDVDHRDLRVAGGVDCVNWLPWEEQDYDDQNGHGTHCAGIAAARDDGGGVVGVAPDANLYAVRVLDSDKVGYWSDVIRGIDWCLSRRIPVLSMSFGGDSISNALRETLETAANRGHILVAAAGNNGNDGNGDCTEQNVDAPARNHHVLGVSATDSDGEIASYSSVGRRIELAAPGSSIYSTFKNHAYATFSGTSMATPYVAGAAALVWQESDYGHPTSDEGERVREVLTSTATVLDGTCGEGSGRVDAYEAVRAVRWA</sequence>
<feature type="active site" description="Charge relay system" evidence="6">
    <location>
        <position position="342"/>
    </location>
</feature>
<dbReference type="InterPro" id="IPR036852">
    <property type="entry name" value="Peptidase_S8/S53_dom_sf"/>
</dbReference>
<dbReference type="InterPro" id="IPR037045">
    <property type="entry name" value="S8pro/Inhibitor_I9_sf"/>
</dbReference>
<dbReference type="CDD" id="cd07477">
    <property type="entry name" value="Peptidases_S8_Subtilisin_subset"/>
    <property type="match status" value="1"/>
</dbReference>
<dbReference type="InterPro" id="IPR023827">
    <property type="entry name" value="Peptidase_S8_Asp-AS"/>
</dbReference>
<dbReference type="PROSITE" id="PS51318">
    <property type="entry name" value="TAT"/>
    <property type="match status" value="1"/>
</dbReference>
<dbReference type="Gene3D" id="3.40.50.200">
    <property type="entry name" value="Peptidase S8/S53 domain"/>
    <property type="match status" value="1"/>
</dbReference>
<dbReference type="InterPro" id="IPR034202">
    <property type="entry name" value="Subtilisin_Carlsberg-like"/>
</dbReference>
<accession>J3JFL4</accession>
<dbReference type="InterPro" id="IPR015500">
    <property type="entry name" value="Peptidase_S8_subtilisin-rel"/>
</dbReference>
<dbReference type="PROSITE" id="PS51892">
    <property type="entry name" value="SUBTILASE"/>
    <property type="match status" value="1"/>
</dbReference>
<dbReference type="PROSITE" id="PS00138">
    <property type="entry name" value="SUBTILASE_SER"/>
    <property type="match status" value="1"/>
</dbReference>
<dbReference type="Pfam" id="PF00082">
    <property type="entry name" value="Peptidase_S8"/>
    <property type="match status" value="1"/>
</dbReference>
<dbReference type="InterPro" id="IPR006311">
    <property type="entry name" value="TAT_signal"/>
</dbReference>
<dbReference type="PROSITE" id="PS00137">
    <property type="entry name" value="SUBTILASE_HIS"/>
    <property type="match status" value="1"/>
</dbReference>